<dbReference type="GO" id="GO:0005829">
    <property type="term" value="C:cytosol"/>
    <property type="evidence" value="ECO:0007669"/>
    <property type="project" value="TreeGrafter"/>
</dbReference>
<evidence type="ECO:0000259" key="6">
    <source>
        <dbReference type="Pfam" id="PF00962"/>
    </source>
</evidence>
<dbReference type="GO" id="GO:0000034">
    <property type="term" value="F:adenine deaminase activity"/>
    <property type="evidence" value="ECO:0007669"/>
    <property type="project" value="InterPro"/>
</dbReference>
<gene>
    <name evidence="7" type="ORF">METZ01_LOCUS14342</name>
</gene>
<dbReference type="GO" id="GO:0006146">
    <property type="term" value="P:adenine catabolic process"/>
    <property type="evidence" value="ECO:0007669"/>
    <property type="project" value="InterPro"/>
</dbReference>
<dbReference type="FunFam" id="3.20.20.140:FF:000039">
    <property type="entry name" value="Adenine deaminase"/>
    <property type="match status" value="1"/>
</dbReference>
<dbReference type="GO" id="GO:0009117">
    <property type="term" value="P:nucleotide metabolic process"/>
    <property type="evidence" value="ECO:0007669"/>
    <property type="project" value="UniProtKB-KW"/>
</dbReference>
<accession>A0A381P5K5</accession>
<sequence length="339" mass="38644">VNHTQLNNFIEGIPKAELHLHIEGTFEPELMFEIARRNNISINYKSIDELKKAYSFNNLQEFLDIYYAGASVLLHVQDFYDLTWAYLTKVHEQNLIHTEIFFDPQTHTDRGLSFDTVIQGIRSALDDGKEKLGISSKLIMCFLRHLDEAAAFETLNQALPYKIWIAGVGLDSSEMGHPPSKFQRVFSKARDEGFITVAHAGEEGPAEYVWEAINLLKVSRIDHGNSSLDDEQLIKYLIETQIPLTVCPLSNLELKVVNDLKDHPLLKLMEAGLMVTINSDDPAYFGGYMNENYTQIASALNLSKKQITELAKNSFKASFLPDREKEKLIHQVDTYYQKN</sequence>
<evidence type="ECO:0000256" key="5">
    <source>
        <dbReference type="ARBA" id="ARBA00023080"/>
    </source>
</evidence>
<dbReference type="PANTHER" id="PTHR43114:SF6">
    <property type="entry name" value="ADENINE DEAMINASE"/>
    <property type="match status" value="1"/>
</dbReference>
<keyword evidence="5" id="KW-0546">Nucleotide metabolism</keyword>
<dbReference type="GO" id="GO:0046872">
    <property type="term" value="F:metal ion binding"/>
    <property type="evidence" value="ECO:0007669"/>
    <property type="project" value="UniProtKB-KW"/>
</dbReference>
<evidence type="ECO:0000256" key="2">
    <source>
        <dbReference type="ARBA" id="ARBA00022723"/>
    </source>
</evidence>
<keyword evidence="2" id="KW-0479">Metal-binding</keyword>
<dbReference type="AlphaFoldDB" id="A0A381P5K5"/>
<evidence type="ECO:0000313" key="7">
    <source>
        <dbReference type="EMBL" id="SUZ61488.1"/>
    </source>
</evidence>
<proteinExistence type="inferred from homology"/>
<dbReference type="PANTHER" id="PTHR43114">
    <property type="entry name" value="ADENINE DEAMINASE"/>
    <property type="match status" value="1"/>
</dbReference>
<feature type="non-terminal residue" evidence="7">
    <location>
        <position position="1"/>
    </location>
</feature>
<dbReference type="GO" id="GO:0043103">
    <property type="term" value="P:hypoxanthine salvage"/>
    <property type="evidence" value="ECO:0007669"/>
    <property type="project" value="TreeGrafter"/>
</dbReference>
<keyword evidence="3" id="KW-0378">Hydrolase</keyword>
<evidence type="ECO:0000256" key="1">
    <source>
        <dbReference type="ARBA" id="ARBA00001947"/>
    </source>
</evidence>
<dbReference type="NCBIfam" id="TIGR01430">
    <property type="entry name" value="aden_deam"/>
    <property type="match status" value="1"/>
</dbReference>
<dbReference type="InterPro" id="IPR028892">
    <property type="entry name" value="ADE"/>
</dbReference>
<reference evidence="7" key="1">
    <citation type="submission" date="2018-05" db="EMBL/GenBank/DDBJ databases">
        <authorList>
            <person name="Lanie J.A."/>
            <person name="Ng W.-L."/>
            <person name="Kazmierczak K.M."/>
            <person name="Andrzejewski T.M."/>
            <person name="Davidsen T.M."/>
            <person name="Wayne K.J."/>
            <person name="Tettelin H."/>
            <person name="Glass J.I."/>
            <person name="Rusch D."/>
            <person name="Podicherti R."/>
            <person name="Tsui H.-C.T."/>
            <person name="Winkler M.E."/>
        </authorList>
    </citation>
    <scope>NUCLEOTIDE SEQUENCE</scope>
</reference>
<comment type="cofactor">
    <cofactor evidence="1">
        <name>Zn(2+)</name>
        <dbReference type="ChEBI" id="CHEBI:29105"/>
    </cofactor>
</comment>
<dbReference type="InterPro" id="IPR001365">
    <property type="entry name" value="A_deaminase_dom"/>
</dbReference>
<protein>
    <recommendedName>
        <fullName evidence="6">Adenosine deaminase domain-containing protein</fullName>
    </recommendedName>
</protein>
<dbReference type="Pfam" id="PF00962">
    <property type="entry name" value="A_deaminase"/>
    <property type="match status" value="1"/>
</dbReference>
<feature type="domain" description="Adenosine deaminase" evidence="6">
    <location>
        <begin position="14"/>
        <end position="334"/>
    </location>
</feature>
<evidence type="ECO:0000256" key="4">
    <source>
        <dbReference type="ARBA" id="ARBA00022833"/>
    </source>
</evidence>
<dbReference type="InterPro" id="IPR006330">
    <property type="entry name" value="Ado/ade_deaminase"/>
</dbReference>
<dbReference type="EMBL" id="UINC01000807">
    <property type="protein sequence ID" value="SUZ61488.1"/>
    <property type="molecule type" value="Genomic_DNA"/>
</dbReference>
<dbReference type="HAMAP" id="MF_01962">
    <property type="entry name" value="Adenine_deaminase"/>
    <property type="match status" value="1"/>
</dbReference>
<dbReference type="InterPro" id="IPR032466">
    <property type="entry name" value="Metal_Hydrolase"/>
</dbReference>
<dbReference type="SUPFAM" id="SSF51556">
    <property type="entry name" value="Metallo-dependent hydrolases"/>
    <property type="match status" value="1"/>
</dbReference>
<keyword evidence="4" id="KW-0862">Zinc</keyword>
<dbReference type="NCBIfam" id="NF006850">
    <property type="entry name" value="PRK09358.1-6"/>
    <property type="match status" value="1"/>
</dbReference>
<dbReference type="CDD" id="cd01320">
    <property type="entry name" value="ADA"/>
    <property type="match status" value="1"/>
</dbReference>
<organism evidence="7">
    <name type="scientific">marine metagenome</name>
    <dbReference type="NCBI Taxonomy" id="408172"/>
    <lineage>
        <taxon>unclassified sequences</taxon>
        <taxon>metagenomes</taxon>
        <taxon>ecological metagenomes</taxon>
    </lineage>
</organism>
<dbReference type="Gene3D" id="3.20.20.140">
    <property type="entry name" value="Metal-dependent hydrolases"/>
    <property type="match status" value="1"/>
</dbReference>
<name>A0A381P5K5_9ZZZZ</name>
<evidence type="ECO:0000256" key="3">
    <source>
        <dbReference type="ARBA" id="ARBA00022801"/>
    </source>
</evidence>